<comment type="similarity">
    <text evidence="6">Belongs to the peptidase M48 family.</text>
</comment>
<dbReference type="Pfam" id="PF01435">
    <property type="entry name" value="Peptidase_M48"/>
    <property type="match status" value="1"/>
</dbReference>
<dbReference type="SUPFAM" id="SSF50156">
    <property type="entry name" value="PDZ domain-like"/>
    <property type="match status" value="1"/>
</dbReference>
<evidence type="ECO:0000259" key="8">
    <source>
        <dbReference type="Pfam" id="PF01435"/>
    </source>
</evidence>
<sequence>MLQIDDHRVNTIGFRLITANAPFCDERRPATGLLLADMATYRDPQAIRAALGLKGDFAVQAVAPGSPAAEAGIVAGPEVFTIDGNPPASLASFTPGGTGRLNALHERIESAVEGAREVRLRLTDRTAAVRGVAACHVHFELTTDGKGAQAGDGLVLVSRAMLAETRSDDEAAFVIAHETAHIVLGHQARRNAAGKARAVLLETEREADRIAVWLMANAGYDPAAAPAFMRRYGAKGLASLFPGPHHDRASVRARTVEAEIAAFRAAPAGGPKDWRAALTPRPQDSNKSR</sequence>
<evidence type="ECO:0000313" key="9">
    <source>
        <dbReference type="EMBL" id="MEJ6012101.1"/>
    </source>
</evidence>
<keyword evidence="10" id="KW-1185">Reference proteome</keyword>
<dbReference type="Proteomes" id="UP001379235">
    <property type="component" value="Unassembled WGS sequence"/>
</dbReference>
<evidence type="ECO:0000256" key="5">
    <source>
        <dbReference type="ARBA" id="ARBA00023049"/>
    </source>
</evidence>
<keyword evidence="1 6" id="KW-0645">Protease</keyword>
<gene>
    <name evidence="9" type="ORF">WG900_19530</name>
</gene>
<name>A0ABU8SDP8_9SPHN</name>
<proteinExistence type="inferred from homology"/>
<dbReference type="GO" id="GO:0008237">
    <property type="term" value="F:metallopeptidase activity"/>
    <property type="evidence" value="ECO:0007669"/>
    <property type="project" value="UniProtKB-KW"/>
</dbReference>
<protein>
    <submittedName>
        <fullName evidence="9">M48 family metalloprotease</fullName>
        <ecNumber evidence="9">3.4.24.-</ecNumber>
    </submittedName>
</protein>
<dbReference type="EC" id="3.4.24.-" evidence="9"/>
<feature type="region of interest" description="Disordered" evidence="7">
    <location>
        <begin position="267"/>
        <end position="289"/>
    </location>
</feature>
<dbReference type="PANTHER" id="PTHR22726:SF1">
    <property type="entry name" value="METALLOENDOPEPTIDASE OMA1, MITOCHONDRIAL"/>
    <property type="match status" value="1"/>
</dbReference>
<dbReference type="Gene3D" id="2.30.42.10">
    <property type="match status" value="1"/>
</dbReference>
<dbReference type="InterPro" id="IPR051156">
    <property type="entry name" value="Mito/Outer_Membr_Metalloprot"/>
</dbReference>
<dbReference type="EMBL" id="JBBHJY010000014">
    <property type="protein sequence ID" value="MEJ6012101.1"/>
    <property type="molecule type" value="Genomic_DNA"/>
</dbReference>
<evidence type="ECO:0000256" key="2">
    <source>
        <dbReference type="ARBA" id="ARBA00022723"/>
    </source>
</evidence>
<comment type="cofactor">
    <cofactor evidence="6">
        <name>Zn(2+)</name>
        <dbReference type="ChEBI" id="CHEBI:29105"/>
    </cofactor>
    <text evidence="6">Binds 1 zinc ion per subunit.</text>
</comment>
<dbReference type="RefSeq" id="WP_339969960.1">
    <property type="nucleotide sequence ID" value="NZ_JBBHJY010000014.1"/>
</dbReference>
<dbReference type="Gene3D" id="3.30.2010.10">
    <property type="entry name" value="Metalloproteases ('zincins'), catalytic domain"/>
    <property type="match status" value="1"/>
</dbReference>
<evidence type="ECO:0000256" key="7">
    <source>
        <dbReference type="SAM" id="MobiDB-lite"/>
    </source>
</evidence>
<organism evidence="9 10">
    <name type="scientific">Novosphingobium aquae</name>
    <dbReference type="NCBI Taxonomy" id="3133435"/>
    <lineage>
        <taxon>Bacteria</taxon>
        <taxon>Pseudomonadati</taxon>
        <taxon>Pseudomonadota</taxon>
        <taxon>Alphaproteobacteria</taxon>
        <taxon>Sphingomonadales</taxon>
        <taxon>Sphingomonadaceae</taxon>
        <taxon>Novosphingobium</taxon>
    </lineage>
</organism>
<feature type="domain" description="Peptidase M48" evidence="8">
    <location>
        <begin position="151"/>
        <end position="192"/>
    </location>
</feature>
<keyword evidence="4 6" id="KW-0862">Zinc</keyword>
<keyword evidence="2" id="KW-0479">Metal-binding</keyword>
<evidence type="ECO:0000256" key="6">
    <source>
        <dbReference type="RuleBase" id="RU003983"/>
    </source>
</evidence>
<evidence type="ECO:0000256" key="1">
    <source>
        <dbReference type="ARBA" id="ARBA00022670"/>
    </source>
</evidence>
<dbReference type="InterPro" id="IPR001915">
    <property type="entry name" value="Peptidase_M48"/>
</dbReference>
<accession>A0ABU8SDP8</accession>
<reference evidence="9 10" key="1">
    <citation type="submission" date="2024-03" db="EMBL/GenBank/DDBJ databases">
        <authorList>
            <person name="Jo J.-H."/>
        </authorList>
    </citation>
    <scope>NUCLEOTIDE SEQUENCE [LARGE SCALE GENOMIC DNA]</scope>
    <source>
        <strain evidence="9 10">AS3R-12</strain>
    </source>
</reference>
<keyword evidence="3 6" id="KW-0378">Hydrolase</keyword>
<dbReference type="PANTHER" id="PTHR22726">
    <property type="entry name" value="METALLOENDOPEPTIDASE OMA1"/>
    <property type="match status" value="1"/>
</dbReference>
<evidence type="ECO:0000256" key="3">
    <source>
        <dbReference type="ARBA" id="ARBA00022801"/>
    </source>
</evidence>
<evidence type="ECO:0000313" key="10">
    <source>
        <dbReference type="Proteomes" id="UP001379235"/>
    </source>
</evidence>
<evidence type="ECO:0000256" key="4">
    <source>
        <dbReference type="ARBA" id="ARBA00022833"/>
    </source>
</evidence>
<keyword evidence="5 6" id="KW-0482">Metalloprotease</keyword>
<comment type="caution">
    <text evidence="9">The sequence shown here is derived from an EMBL/GenBank/DDBJ whole genome shotgun (WGS) entry which is preliminary data.</text>
</comment>
<dbReference type="InterPro" id="IPR036034">
    <property type="entry name" value="PDZ_sf"/>
</dbReference>